<feature type="region of interest" description="Disordered" evidence="1">
    <location>
        <begin position="1"/>
        <end position="22"/>
    </location>
</feature>
<name>A0A0U0W2W2_MYCBE</name>
<dbReference type="OrthoDB" id="4741065at2"/>
<organism evidence="2 3">
    <name type="scientific">Mycobacterium bohemicum DSM 44277</name>
    <dbReference type="NCBI Taxonomy" id="1236609"/>
    <lineage>
        <taxon>Bacteria</taxon>
        <taxon>Bacillati</taxon>
        <taxon>Actinomycetota</taxon>
        <taxon>Actinomycetes</taxon>
        <taxon>Mycobacteriales</taxon>
        <taxon>Mycobacteriaceae</taxon>
        <taxon>Mycobacterium</taxon>
    </lineage>
</organism>
<dbReference type="EMBL" id="CSTD01000001">
    <property type="protein sequence ID" value="CPR04617.1"/>
    <property type="molecule type" value="Genomic_DNA"/>
</dbReference>
<evidence type="ECO:0000313" key="2">
    <source>
        <dbReference type="EMBL" id="CPR04617.1"/>
    </source>
</evidence>
<evidence type="ECO:0000256" key="1">
    <source>
        <dbReference type="SAM" id="MobiDB-lite"/>
    </source>
</evidence>
<sequence length="72" mass="8067">MSREIAGKIFSTPEEAGVKPPTEEKLTHARKAFAEFQAKVDAVAPEDRATEVSPKFWDDTSGTEYERPKKEV</sequence>
<feature type="region of interest" description="Disordered" evidence="1">
    <location>
        <begin position="45"/>
        <end position="72"/>
    </location>
</feature>
<evidence type="ECO:0000313" key="3">
    <source>
        <dbReference type="Proteomes" id="UP000198875"/>
    </source>
</evidence>
<dbReference type="RefSeq" id="WP_085180960.1">
    <property type="nucleotide sequence ID" value="NZ_CSTD01000001.1"/>
</dbReference>
<gene>
    <name evidence="2" type="ORF">BN971_00452</name>
</gene>
<dbReference type="Proteomes" id="UP000198875">
    <property type="component" value="Unassembled WGS sequence"/>
</dbReference>
<reference evidence="2 3" key="1">
    <citation type="submission" date="2015-03" db="EMBL/GenBank/DDBJ databases">
        <authorList>
            <person name="Murphy D."/>
        </authorList>
    </citation>
    <scope>NUCLEOTIDE SEQUENCE [LARGE SCALE GENOMIC DNA]</scope>
    <source>
        <strain evidence="2 3">DSM 44277</strain>
    </source>
</reference>
<accession>A0A0U0W2W2</accession>
<protein>
    <submittedName>
        <fullName evidence="2">Uncharacterized protein</fullName>
    </submittedName>
</protein>
<dbReference type="AlphaFoldDB" id="A0A0U0W2W2"/>
<proteinExistence type="predicted"/>